<dbReference type="AlphaFoldDB" id="A0A371CML1"/>
<name>A0A371CML1_9APHY</name>
<protein>
    <submittedName>
        <fullName evidence="1">Uncharacterized protein</fullName>
    </submittedName>
</protein>
<gene>
    <name evidence="1" type="ORF">OH76DRAFT_214342</name>
</gene>
<reference evidence="1 2" key="1">
    <citation type="journal article" date="2018" name="Biotechnol. Biofuels">
        <title>Integrative visual omics of the white-rot fungus Polyporus brumalis exposes the biotechnological potential of its oxidative enzymes for delignifying raw plant biomass.</title>
        <authorList>
            <person name="Miyauchi S."/>
            <person name="Rancon A."/>
            <person name="Drula E."/>
            <person name="Hage H."/>
            <person name="Chaduli D."/>
            <person name="Favel A."/>
            <person name="Grisel S."/>
            <person name="Henrissat B."/>
            <person name="Herpoel-Gimbert I."/>
            <person name="Ruiz-Duenas F.J."/>
            <person name="Chevret D."/>
            <person name="Hainaut M."/>
            <person name="Lin J."/>
            <person name="Wang M."/>
            <person name="Pangilinan J."/>
            <person name="Lipzen A."/>
            <person name="Lesage-Meessen L."/>
            <person name="Navarro D."/>
            <person name="Riley R."/>
            <person name="Grigoriev I.V."/>
            <person name="Zhou S."/>
            <person name="Raouche S."/>
            <person name="Rosso M.N."/>
        </authorList>
    </citation>
    <scope>NUCLEOTIDE SEQUENCE [LARGE SCALE GENOMIC DNA]</scope>
    <source>
        <strain evidence="1 2">BRFM 1820</strain>
    </source>
</reference>
<proteinExistence type="predicted"/>
<dbReference type="Proteomes" id="UP000256964">
    <property type="component" value="Unassembled WGS sequence"/>
</dbReference>
<dbReference type="EMBL" id="KZ857510">
    <property type="protein sequence ID" value="RDX41487.1"/>
    <property type="molecule type" value="Genomic_DNA"/>
</dbReference>
<evidence type="ECO:0000313" key="1">
    <source>
        <dbReference type="EMBL" id="RDX41487.1"/>
    </source>
</evidence>
<keyword evidence="2" id="KW-1185">Reference proteome</keyword>
<accession>A0A371CML1</accession>
<sequence length="154" mass="17436">MKAHLRELPMRTWDLGTITGSVSARCCASQGWKKRRRTYSCLSLSGTITYVSRSLLSLELRDGGVTVDVIRMIVSSTDRTQLADNRITAVSTLQVNVPAETSEKTPEDFTHSFFYDDQQYHGVLDQRPGEQTTNSSVHLVADVRFRDVEWHDAR</sequence>
<organism evidence="1 2">
    <name type="scientific">Lentinus brumalis</name>
    <dbReference type="NCBI Taxonomy" id="2498619"/>
    <lineage>
        <taxon>Eukaryota</taxon>
        <taxon>Fungi</taxon>
        <taxon>Dikarya</taxon>
        <taxon>Basidiomycota</taxon>
        <taxon>Agaricomycotina</taxon>
        <taxon>Agaricomycetes</taxon>
        <taxon>Polyporales</taxon>
        <taxon>Polyporaceae</taxon>
        <taxon>Lentinus</taxon>
    </lineage>
</organism>
<evidence type="ECO:0000313" key="2">
    <source>
        <dbReference type="Proteomes" id="UP000256964"/>
    </source>
</evidence>